<gene>
    <name evidence="1" type="ORF">APUU_30552S</name>
</gene>
<dbReference type="OrthoDB" id="4466391at2759"/>
<dbReference type="EMBL" id="AP024445">
    <property type="protein sequence ID" value="BCS22327.1"/>
    <property type="molecule type" value="Genomic_DNA"/>
</dbReference>
<proteinExistence type="predicted"/>
<evidence type="ECO:0000313" key="1">
    <source>
        <dbReference type="EMBL" id="BCS22327.1"/>
    </source>
</evidence>
<accession>A0A7R7XIU4</accession>
<dbReference type="RefSeq" id="XP_041554521.1">
    <property type="nucleotide sequence ID" value="XM_041701658.1"/>
</dbReference>
<protein>
    <submittedName>
        <fullName evidence="1">Uncharacterized protein</fullName>
    </submittedName>
</protein>
<reference evidence="1" key="2">
    <citation type="submission" date="2021-02" db="EMBL/GenBank/DDBJ databases">
        <title>Aspergillus puulaauensis MK2 genome sequence.</title>
        <authorList>
            <person name="Futagami T."/>
            <person name="Mori K."/>
            <person name="Kadooka C."/>
            <person name="Tanaka T."/>
        </authorList>
    </citation>
    <scope>NUCLEOTIDE SEQUENCE</scope>
    <source>
        <strain evidence="1">MK2</strain>
    </source>
</reference>
<keyword evidence="2" id="KW-1185">Reference proteome</keyword>
<dbReference type="Proteomes" id="UP000654913">
    <property type="component" value="Chromosome 3"/>
</dbReference>
<reference evidence="1" key="1">
    <citation type="submission" date="2021-01" db="EMBL/GenBank/DDBJ databases">
        <authorList>
            <consortium name="Aspergillus puulaauensis MK2 genome sequencing consortium"/>
            <person name="Kazuki M."/>
            <person name="Futagami T."/>
        </authorList>
    </citation>
    <scope>NUCLEOTIDE SEQUENCE</scope>
    <source>
        <strain evidence="1">MK2</strain>
    </source>
</reference>
<organism evidence="1 2">
    <name type="scientific">Aspergillus puulaauensis</name>
    <dbReference type="NCBI Taxonomy" id="1220207"/>
    <lineage>
        <taxon>Eukaryota</taxon>
        <taxon>Fungi</taxon>
        <taxon>Dikarya</taxon>
        <taxon>Ascomycota</taxon>
        <taxon>Pezizomycotina</taxon>
        <taxon>Eurotiomycetes</taxon>
        <taxon>Eurotiomycetidae</taxon>
        <taxon>Eurotiales</taxon>
        <taxon>Aspergillaceae</taxon>
        <taxon>Aspergillus</taxon>
    </lineage>
</organism>
<dbReference type="AlphaFoldDB" id="A0A7R7XIU4"/>
<name>A0A7R7XIU4_9EURO</name>
<evidence type="ECO:0000313" key="2">
    <source>
        <dbReference type="Proteomes" id="UP000654913"/>
    </source>
</evidence>
<sequence length="163" mass="18232">MCRRELKEGDMPTVTGEIAVMLDVLGYRQGDSRILEAIVLVGPVMEVEEFDFDDGSKSTHFSFKPTGTELVFEDDILKMIMVRTQPGSQDETYGLYPRPAALVDGLSTTASRAEVSAFLGDPEHVGLDFDRYMVNSRYLHFEFDMNGRVTRISALLEPVGMEP</sequence>
<dbReference type="GeneID" id="64972332"/>
<dbReference type="KEGG" id="apuu:APUU_30552S"/>